<gene>
    <name evidence="5" type="ORF">AKJ08_1569</name>
</gene>
<dbReference type="AlphaFoldDB" id="A0A0K1PCE5"/>
<dbReference type="CDD" id="cd17249">
    <property type="entry name" value="RMtype1_S_EcoR124I-TRD2-CR2_like"/>
    <property type="match status" value="1"/>
</dbReference>
<evidence type="ECO:0000313" key="6">
    <source>
        <dbReference type="Proteomes" id="UP000055590"/>
    </source>
</evidence>
<dbReference type="Proteomes" id="UP000055590">
    <property type="component" value="Chromosome"/>
</dbReference>
<protein>
    <submittedName>
        <fullName evidence="5">Type I restriction-modification system, specificity subunit S</fullName>
    </submittedName>
</protein>
<dbReference type="InterPro" id="IPR052021">
    <property type="entry name" value="Type-I_RS_S_subunit"/>
</dbReference>
<keyword evidence="6" id="KW-1185">Reference proteome</keyword>
<dbReference type="GO" id="GO:0003677">
    <property type="term" value="F:DNA binding"/>
    <property type="evidence" value="ECO:0007669"/>
    <property type="project" value="UniProtKB-KW"/>
</dbReference>
<dbReference type="InterPro" id="IPR044946">
    <property type="entry name" value="Restrct_endonuc_typeI_TRD_sf"/>
</dbReference>
<accession>A0A0K1PCE5</accession>
<keyword evidence="3" id="KW-0238">DNA-binding</keyword>
<evidence type="ECO:0000256" key="3">
    <source>
        <dbReference type="ARBA" id="ARBA00023125"/>
    </source>
</evidence>
<evidence type="ECO:0000256" key="1">
    <source>
        <dbReference type="ARBA" id="ARBA00010923"/>
    </source>
</evidence>
<dbReference type="Gene3D" id="3.90.220.20">
    <property type="entry name" value="DNA methylase specificity domains"/>
    <property type="match status" value="1"/>
</dbReference>
<dbReference type="KEGG" id="vin:AKJ08_1569"/>
<dbReference type="InterPro" id="IPR000055">
    <property type="entry name" value="Restrct_endonuc_typeI_TRD"/>
</dbReference>
<evidence type="ECO:0000313" key="5">
    <source>
        <dbReference type="EMBL" id="AKU91182.1"/>
    </source>
</evidence>
<dbReference type="Pfam" id="PF01420">
    <property type="entry name" value="Methylase_S"/>
    <property type="match status" value="1"/>
</dbReference>
<keyword evidence="2" id="KW-0680">Restriction system</keyword>
<dbReference type="PATRIC" id="fig|1391653.3.peg.1650"/>
<dbReference type="REBASE" id="120866">
    <property type="entry name" value="S2.Vin27710ORF1570P"/>
</dbReference>
<comment type="similarity">
    <text evidence="1">Belongs to the type-I restriction system S methylase family.</text>
</comment>
<proteinExistence type="inferred from homology"/>
<dbReference type="PANTHER" id="PTHR30408">
    <property type="entry name" value="TYPE-1 RESTRICTION ENZYME ECOKI SPECIFICITY PROTEIN"/>
    <property type="match status" value="1"/>
</dbReference>
<evidence type="ECO:0000259" key="4">
    <source>
        <dbReference type="Pfam" id="PF01420"/>
    </source>
</evidence>
<dbReference type="Gene3D" id="1.10.287.1120">
    <property type="entry name" value="Bipartite methylase S protein"/>
    <property type="match status" value="1"/>
</dbReference>
<evidence type="ECO:0000256" key="2">
    <source>
        <dbReference type="ARBA" id="ARBA00022747"/>
    </source>
</evidence>
<dbReference type="PANTHER" id="PTHR30408:SF12">
    <property type="entry name" value="TYPE I RESTRICTION ENZYME MJAVIII SPECIFICITY SUBUNIT"/>
    <property type="match status" value="1"/>
</dbReference>
<dbReference type="STRING" id="1391653.AKJ08_1569"/>
<name>A0A0K1PCE5_9BACT</name>
<feature type="domain" description="Type I restriction modification DNA specificity" evidence="4">
    <location>
        <begin position="2"/>
        <end position="165"/>
    </location>
</feature>
<organism evidence="5 6">
    <name type="scientific">Vulgatibacter incomptus</name>
    <dbReference type="NCBI Taxonomy" id="1391653"/>
    <lineage>
        <taxon>Bacteria</taxon>
        <taxon>Pseudomonadati</taxon>
        <taxon>Myxococcota</taxon>
        <taxon>Myxococcia</taxon>
        <taxon>Myxococcales</taxon>
        <taxon>Cystobacterineae</taxon>
        <taxon>Vulgatibacteraceae</taxon>
        <taxon>Vulgatibacter</taxon>
    </lineage>
</organism>
<sequence>MEVRSGATPSKDEPSFWDGEIPWVSPKDMKVLRIADSEDHVSEAALAHSALRWIAEGSVLMVTRGMILDHTVPISLAMRPLTINQDMKALVPRRVVRGAFLAWLLVGLNPALLARVEEAAHGTKALRTEQWKKLPLAIPPLDDQRRIADFLDRKTAAIDALIAKKEKLVALLAENRQELITRAVTKGLDPSAPMNDSGVNWTDLLPAHWQVKKVARWFGKIGSGTTPDSQNSEFYLDGSVPWVTTSELREREIETTQKSVTTVALAGC</sequence>
<reference evidence="5 6" key="1">
    <citation type="submission" date="2015-08" db="EMBL/GenBank/DDBJ databases">
        <authorList>
            <person name="Babu N.S."/>
            <person name="Beckwith C.J."/>
            <person name="Beseler K.G."/>
            <person name="Brison A."/>
            <person name="Carone J.V."/>
            <person name="Caskin T.P."/>
            <person name="Diamond M."/>
            <person name="Durham M.E."/>
            <person name="Foxe J.M."/>
            <person name="Go M."/>
            <person name="Henderson B.A."/>
            <person name="Jones I.B."/>
            <person name="McGettigan J.A."/>
            <person name="Micheletti S.J."/>
            <person name="Nasrallah M.E."/>
            <person name="Ortiz D."/>
            <person name="Piller C.R."/>
            <person name="Privatt S.R."/>
            <person name="Schneider S.L."/>
            <person name="Sharp S."/>
            <person name="Smith T.C."/>
            <person name="Stanton J.D."/>
            <person name="Ullery H.E."/>
            <person name="Wilson R.J."/>
            <person name="Serrano M.G."/>
            <person name="Buck G."/>
            <person name="Lee V."/>
            <person name="Wang Y."/>
            <person name="Carvalho R."/>
            <person name="Voegtly L."/>
            <person name="Shi R."/>
            <person name="Duckworth R."/>
            <person name="Johnson A."/>
            <person name="Loviza R."/>
            <person name="Walstead R."/>
            <person name="Shah Z."/>
            <person name="Kiflezghi M."/>
            <person name="Wade K."/>
            <person name="Ball S.L."/>
            <person name="Bradley K.W."/>
            <person name="Asai D.J."/>
            <person name="Bowman C.A."/>
            <person name="Russell D.A."/>
            <person name="Pope W.H."/>
            <person name="Jacobs-Sera D."/>
            <person name="Hendrix R.W."/>
            <person name="Hatfull G.F."/>
        </authorList>
    </citation>
    <scope>NUCLEOTIDE SEQUENCE [LARGE SCALE GENOMIC DNA]</scope>
    <source>
        <strain evidence="5 6">DSM 27710</strain>
    </source>
</reference>
<dbReference type="SUPFAM" id="SSF116734">
    <property type="entry name" value="DNA methylase specificity domain"/>
    <property type="match status" value="2"/>
</dbReference>
<dbReference type="EMBL" id="CP012332">
    <property type="protein sequence ID" value="AKU91182.1"/>
    <property type="molecule type" value="Genomic_DNA"/>
</dbReference>
<dbReference type="GO" id="GO:0009307">
    <property type="term" value="P:DNA restriction-modification system"/>
    <property type="evidence" value="ECO:0007669"/>
    <property type="project" value="UniProtKB-KW"/>
</dbReference>